<evidence type="ECO:0000256" key="11">
    <source>
        <dbReference type="ARBA" id="ARBA00023244"/>
    </source>
</evidence>
<feature type="site" description="Transition state stabilizer" evidence="12">
    <location>
        <position position="76"/>
    </location>
</feature>
<evidence type="ECO:0000256" key="4">
    <source>
        <dbReference type="ARBA" id="ARBA00009935"/>
    </source>
</evidence>
<dbReference type="PROSITE" id="PS00906">
    <property type="entry name" value="UROD_1"/>
    <property type="match status" value="1"/>
</dbReference>
<dbReference type="CDD" id="cd00717">
    <property type="entry name" value="URO-D"/>
    <property type="match status" value="1"/>
</dbReference>
<feature type="binding site" evidence="12">
    <location>
        <position position="320"/>
    </location>
    <ligand>
        <name>substrate</name>
    </ligand>
</feature>
<feature type="binding site" evidence="12">
    <location>
        <position position="46"/>
    </location>
    <ligand>
        <name>substrate</name>
    </ligand>
</feature>
<evidence type="ECO:0000256" key="2">
    <source>
        <dbReference type="ARBA" id="ARBA00004496"/>
    </source>
</evidence>
<evidence type="ECO:0000256" key="9">
    <source>
        <dbReference type="ARBA" id="ARBA00022793"/>
    </source>
</evidence>
<keyword evidence="8 12" id="KW-0963">Cytoplasm</keyword>
<comment type="pathway">
    <text evidence="3 12 13">Porphyrin-containing compound metabolism; protoporphyrin-IX biosynthesis; coproporphyrinogen-III from 5-aminolevulinate: step 4/4.</text>
</comment>
<dbReference type="GO" id="GO:0005829">
    <property type="term" value="C:cytosol"/>
    <property type="evidence" value="ECO:0007669"/>
    <property type="project" value="TreeGrafter"/>
</dbReference>
<feature type="domain" description="Uroporphyrinogen decarboxylase (URO-D)" evidence="15">
    <location>
        <begin position="22"/>
        <end position="31"/>
    </location>
</feature>
<comment type="subcellular location">
    <subcellularLocation>
        <location evidence="2 12">Cytoplasm</location>
    </subcellularLocation>
</comment>
<dbReference type="Pfam" id="PF01208">
    <property type="entry name" value="URO-D"/>
    <property type="match status" value="1"/>
</dbReference>
<keyword evidence="10 12" id="KW-0456">Lyase</keyword>
<evidence type="ECO:0000256" key="6">
    <source>
        <dbReference type="ARBA" id="ARBA00012288"/>
    </source>
</evidence>
<dbReference type="GO" id="GO:0006782">
    <property type="term" value="P:protoporphyrinogen IX biosynthetic process"/>
    <property type="evidence" value="ECO:0007669"/>
    <property type="project" value="UniProtKB-UniRule"/>
</dbReference>
<dbReference type="EMBL" id="BKCF01000001">
    <property type="protein sequence ID" value="GEQ84785.1"/>
    <property type="molecule type" value="Genomic_DNA"/>
</dbReference>
<dbReference type="PANTHER" id="PTHR21091:SF169">
    <property type="entry name" value="UROPORPHYRINOGEN DECARBOXYLASE"/>
    <property type="match status" value="1"/>
</dbReference>
<accession>A0A5J4FXN9</accession>
<dbReference type="InterPro" id="IPR000257">
    <property type="entry name" value="Uroporphyrinogen_deCOase"/>
</dbReference>
<evidence type="ECO:0000256" key="8">
    <source>
        <dbReference type="ARBA" id="ARBA00022490"/>
    </source>
</evidence>
<name>A0A5J4FXN9_9FLAO</name>
<keyword evidence="9 12" id="KW-0210">Decarboxylase</keyword>
<feature type="binding site" evidence="12">
    <location>
        <position position="76"/>
    </location>
    <ligand>
        <name>substrate</name>
    </ligand>
</feature>
<evidence type="ECO:0000259" key="15">
    <source>
        <dbReference type="PROSITE" id="PS00906"/>
    </source>
</evidence>
<dbReference type="UniPathway" id="UPA00251">
    <property type="reaction ID" value="UER00321"/>
</dbReference>
<comment type="similarity">
    <text evidence="4 12 14">Belongs to the uroporphyrinogen decarboxylase family.</text>
</comment>
<dbReference type="GO" id="GO:0004853">
    <property type="term" value="F:uroporphyrinogen decarboxylase activity"/>
    <property type="evidence" value="ECO:0007669"/>
    <property type="project" value="UniProtKB-UniRule"/>
</dbReference>
<dbReference type="AlphaFoldDB" id="A0A5J4FXN9"/>
<keyword evidence="17" id="KW-1185">Reference proteome</keyword>
<evidence type="ECO:0000256" key="5">
    <source>
        <dbReference type="ARBA" id="ARBA00011738"/>
    </source>
</evidence>
<dbReference type="InterPro" id="IPR006361">
    <property type="entry name" value="Uroporphyrinogen_deCO2ase_HemE"/>
</dbReference>
<gene>
    <name evidence="12 16" type="primary">hemE</name>
    <name evidence="16" type="ORF">ULMS_02930</name>
</gene>
<comment type="function">
    <text evidence="1 12">Catalyzes the decarboxylation of four acetate groups of uroporphyrinogen-III to yield coproporphyrinogen-III.</text>
</comment>
<dbReference type="Proteomes" id="UP000326994">
    <property type="component" value="Unassembled WGS sequence"/>
</dbReference>
<keyword evidence="11 12" id="KW-0627">Porphyrin biosynthesis</keyword>
<evidence type="ECO:0000313" key="17">
    <source>
        <dbReference type="Proteomes" id="UP000326994"/>
    </source>
</evidence>
<reference evidence="16 17" key="1">
    <citation type="submission" date="2019-08" db="EMBL/GenBank/DDBJ databases">
        <title>Ulvibacter marinistellae sp. nov., isolated from a starfish, Patiria pectinifera.</title>
        <authorList>
            <person name="Kawano K."/>
            <person name="Ushijima N."/>
            <person name="Kihara M."/>
            <person name="Itoh H."/>
        </authorList>
    </citation>
    <scope>NUCLEOTIDE SEQUENCE [LARGE SCALE GENOMIC DNA]</scope>
    <source>
        <strain evidence="16 17">KK4</strain>
    </source>
</reference>
<dbReference type="Gene3D" id="3.20.20.210">
    <property type="match status" value="1"/>
</dbReference>
<dbReference type="InterPro" id="IPR038071">
    <property type="entry name" value="UROD/MetE-like_sf"/>
</dbReference>
<evidence type="ECO:0000313" key="16">
    <source>
        <dbReference type="EMBL" id="GEQ84785.1"/>
    </source>
</evidence>
<dbReference type="FunFam" id="3.20.20.210:FF:000001">
    <property type="entry name" value="Uroporphyrinogen decarboxylase"/>
    <property type="match status" value="1"/>
</dbReference>
<evidence type="ECO:0000256" key="12">
    <source>
        <dbReference type="HAMAP-Rule" id="MF_00218"/>
    </source>
</evidence>
<comment type="caution">
    <text evidence="16">The sequence shown here is derived from an EMBL/GenBank/DDBJ whole genome shotgun (WGS) entry which is preliminary data.</text>
</comment>
<dbReference type="EC" id="4.1.1.37" evidence="6 12"/>
<evidence type="ECO:0000256" key="1">
    <source>
        <dbReference type="ARBA" id="ARBA00002448"/>
    </source>
</evidence>
<comment type="subunit">
    <text evidence="5 12">Homodimer.</text>
</comment>
<dbReference type="PANTHER" id="PTHR21091">
    <property type="entry name" value="METHYLTETRAHYDROFOLATE:HOMOCYSTEINE METHYLTRANSFERASE RELATED"/>
    <property type="match status" value="1"/>
</dbReference>
<protein>
    <recommendedName>
        <fullName evidence="7 12">Uroporphyrinogen decarboxylase</fullName>
        <shortName evidence="12">UPD</shortName>
        <shortName evidence="12">URO-D</shortName>
        <ecNumber evidence="6 12">4.1.1.37</ecNumber>
    </recommendedName>
</protein>
<organism evidence="16 17">
    <name type="scientific">Patiriisocius marinistellae</name>
    <dbReference type="NCBI Taxonomy" id="2494560"/>
    <lineage>
        <taxon>Bacteria</taxon>
        <taxon>Pseudomonadati</taxon>
        <taxon>Bacteroidota</taxon>
        <taxon>Flavobacteriia</taxon>
        <taxon>Flavobacteriales</taxon>
        <taxon>Flavobacteriaceae</taxon>
        <taxon>Patiriisocius</taxon>
    </lineage>
</organism>
<dbReference type="NCBIfam" id="TIGR01464">
    <property type="entry name" value="hemE"/>
    <property type="match status" value="1"/>
</dbReference>
<evidence type="ECO:0000256" key="3">
    <source>
        <dbReference type="ARBA" id="ARBA00004804"/>
    </source>
</evidence>
<dbReference type="RefSeq" id="WP_151892726.1">
    <property type="nucleotide sequence ID" value="NZ_BKCF01000001.1"/>
</dbReference>
<feature type="binding site" evidence="12">
    <location>
        <position position="208"/>
    </location>
    <ligand>
        <name>substrate</name>
    </ligand>
</feature>
<feature type="binding site" evidence="12">
    <location>
        <position position="153"/>
    </location>
    <ligand>
        <name>substrate</name>
    </ligand>
</feature>
<evidence type="ECO:0000256" key="10">
    <source>
        <dbReference type="ARBA" id="ARBA00023239"/>
    </source>
</evidence>
<sequence length="345" mass="38719">MNTIKNDLFLRALKGETVDRPPVWMMRQAGRYLPEFMEIKAKYDFFTRCQTPELASEITVQPIRRYGMDAAILFCDILVIPQAMNIHVEMKPGIGPWLPNPIRSQKDLDSVIVPDIHDTLGYVMDAIKMTKEKLNDDIPLIGFAGSPWTILCYCVQGQGSKNFDKAKEFCFTQPVAAHTLLQRITDTTIAYLKEKVKAGVNALQVFDSWGGMLSPVDYQEFSWQYIQQIIDALKDEAPVIAFGKGCWFALDEMSKSGAAALGVDWTCSPQDARKLTGGNITLQGNFDPTRLFSPPAKIKEMVHQMINEFGKDKYIVNLGHGILPNIPIENAGAFIEAVKEYKVES</sequence>
<evidence type="ECO:0000256" key="13">
    <source>
        <dbReference type="RuleBase" id="RU000554"/>
    </source>
</evidence>
<dbReference type="HAMAP" id="MF_00218">
    <property type="entry name" value="URO_D"/>
    <property type="match status" value="1"/>
</dbReference>
<proteinExistence type="inferred from homology"/>
<evidence type="ECO:0000256" key="14">
    <source>
        <dbReference type="RuleBase" id="RU004169"/>
    </source>
</evidence>
<comment type="catalytic activity">
    <reaction evidence="12 13">
        <text>uroporphyrinogen III + 4 H(+) = coproporphyrinogen III + 4 CO2</text>
        <dbReference type="Rhea" id="RHEA:19865"/>
        <dbReference type="ChEBI" id="CHEBI:15378"/>
        <dbReference type="ChEBI" id="CHEBI:16526"/>
        <dbReference type="ChEBI" id="CHEBI:57308"/>
        <dbReference type="ChEBI" id="CHEBI:57309"/>
        <dbReference type="EC" id="4.1.1.37"/>
    </reaction>
</comment>
<feature type="binding site" evidence="12">
    <location>
        <begin position="27"/>
        <end position="31"/>
    </location>
    <ligand>
        <name>substrate</name>
    </ligand>
</feature>
<evidence type="ECO:0000256" key="7">
    <source>
        <dbReference type="ARBA" id="ARBA00014308"/>
    </source>
</evidence>
<dbReference type="SUPFAM" id="SSF51726">
    <property type="entry name" value="UROD/MetE-like"/>
    <property type="match status" value="1"/>
</dbReference>
<dbReference type="OrthoDB" id="9806656at2"/>